<evidence type="ECO:0000313" key="9">
    <source>
        <dbReference type="EMBL" id="MBR0653325.1"/>
    </source>
</evidence>
<dbReference type="InterPro" id="IPR012336">
    <property type="entry name" value="Thioredoxin-like_fold"/>
</dbReference>
<reference evidence="10" key="1">
    <citation type="journal article" date="2021" name="Syst. Appl. Microbiol.">
        <title>Roseomonas hellenica sp. nov., isolated from roots of wild-growing Alkanna tinctoria.</title>
        <authorList>
            <person name="Rat A."/>
            <person name="Naranjo H.D."/>
            <person name="Lebbe L."/>
            <person name="Cnockaert M."/>
            <person name="Krigas N."/>
            <person name="Grigoriadou K."/>
            <person name="Maloupa E."/>
            <person name="Willems A."/>
        </authorList>
    </citation>
    <scope>NUCLEOTIDE SEQUENCE [LARGE SCALE GENOMIC DNA]</scope>
    <source>
        <strain evidence="10">LMG 31159</strain>
    </source>
</reference>
<evidence type="ECO:0000313" key="10">
    <source>
        <dbReference type="Proteomes" id="UP000698752"/>
    </source>
</evidence>
<keyword evidence="6" id="KW-0676">Redox-active center</keyword>
<evidence type="ECO:0000256" key="4">
    <source>
        <dbReference type="ARBA" id="ARBA00023002"/>
    </source>
</evidence>
<dbReference type="EMBL" id="JAAEDI010000046">
    <property type="protein sequence ID" value="MBR0653325.1"/>
    <property type="molecule type" value="Genomic_DNA"/>
</dbReference>
<comment type="similarity">
    <text evidence="2">Belongs to the thioredoxin family. DsbA subfamily.</text>
</comment>
<feature type="signal peptide" evidence="7">
    <location>
        <begin position="1"/>
        <end position="29"/>
    </location>
</feature>
<comment type="function">
    <text evidence="1">May be required for disulfide bond formation in some proteins.</text>
</comment>
<sequence>MLHDRRLLLTRSAGLLAVGAVALTRPAAAQAPAPAPAADNPRLSERSMGQASAPLVVQEFFSLTCSHCGTFGRDVWPQVKAELVDTGKIRFVWRDFPLDQIALRAAVVARYMPVAAYEPFIEALFRTQDRWAFARGVDHKAEIARIAAVAGMSAATFETAWTDDATARGILEQRQQAERQYNIQATPTFVFGSRVVSGALPFDRFQQEVARG</sequence>
<keyword evidence="10" id="KW-1185">Reference proteome</keyword>
<dbReference type="RefSeq" id="WP_211872029.1">
    <property type="nucleotide sequence ID" value="NZ_JAAEDI010000046.1"/>
</dbReference>
<dbReference type="PROSITE" id="PS51318">
    <property type="entry name" value="TAT"/>
    <property type="match status" value="1"/>
</dbReference>
<dbReference type="Gene3D" id="3.40.30.10">
    <property type="entry name" value="Glutaredoxin"/>
    <property type="match status" value="1"/>
</dbReference>
<evidence type="ECO:0000256" key="6">
    <source>
        <dbReference type="ARBA" id="ARBA00023284"/>
    </source>
</evidence>
<organism evidence="9 10">
    <name type="scientific">Neoroseomonas terrae</name>
    <dbReference type="NCBI Taxonomy" id="424799"/>
    <lineage>
        <taxon>Bacteria</taxon>
        <taxon>Pseudomonadati</taxon>
        <taxon>Pseudomonadota</taxon>
        <taxon>Alphaproteobacteria</taxon>
        <taxon>Acetobacterales</taxon>
        <taxon>Acetobacteraceae</taxon>
        <taxon>Neoroseomonas</taxon>
    </lineage>
</organism>
<protein>
    <submittedName>
        <fullName evidence="9">Thioredoxin domain-containing protein</fullName>
    </submittedName>
</protein>
<keyword evidence="4" id="KW-0560">Oxidoreductase</keyword>
<proteinExistence type="inferred from homology"/>
<dbReference type="Pfam" id="PF13462">
    <property type="entry name" value="Thioredoxin_4"/>
    <property type="match status" value="1"/>
</dbReference>
<evidence type="ECO:0000259" key="8">
    <source>
        <dbReference type="PROSITE" id="PS51352"/>
    </source>
</evidence>
<comment type="caution">
    <text evidence="9">The sequence shown here is derived from an EMBL/GenBank/DDBJ whole genome shotgun (WGS) entry which is preliminary data.</text>
</comment>
<dbReference type="PANTHER" id="PTHR13887:SF14">
    <property type="entry name" value="DISULFIDE BOND FORMATION PROTEIN D"/>
    <property type="match status" value="1"/>
</dbReference>
<dbReference type="PANTHER" id="PTHR13887">
    <property type="entry name" value="GLUTATHIONE S-TRANSFERASE KAPPA"/>
    <property type="match status" value="1"/>
</dbReference>
<evidence type="ECO:0000256" key="2">
    <source>
        <dbReference type="ARBA" id="ARBA00005791"/>
    </source>
</evidence>
<keyword evidence="5" id="KW-1015">Disulfide bond</keyword>
<dbReference type="Proteomes" id="UP000698752">
    <property type="component" value="Unassembled WGS sequence"/>
</dbReference>
<feature type="domain" description="Thioredoxin" evidence="8">
    <location>
        <begin position="29"/>
        <end position="212"/>
    </location>
</feature>
<dbReference type="PROSITE" id="PS51352">
    <property type="entry name" value="THIOREDOXIN_2"/>
    <property type="match status" value="1"/>
</dbReference>
<dbReference type="InterPro" id="IPR006311">
    <property type="entry name" value="TAT_signal"/>
</dbReference>
<dbReference type="InterPro" id="IPR036249">
    <property type="entry name" value="Thioredoxin-like_sf"/>
</dbReference>
<evidence type="ECO:0000256" key="3">
    <source>
        <dbReference type="ARBA" id="ARBA00022729"/>
    </source>
</evidence>
<accession>A0ABS5EQL3</accession>
<gene>
    <name evidence="9" type="ORF">GXW78_26975</name>
</gene>
<dbReference type="SUPFAM" id="SSF52833">
    <property type="entry name" value="Thioredoxin-like"/>
    <property type="match status" value="1"/>
</dbReference>
<keyword evidence="3 7" id="KW-0732">Signal</keyword>
<evidence type="ECO:0000256" key="7">
    <source>
        <dbReference type="SAM" id="SignalP"/>
    </source>
</evidence>
<name>A0ABS5EQL3_9PROT</name>
<dbReference type="InterPro" id="IPR013766">
    <property type="entry name" value="Thioredoxin_domain"/>
</dbReference>
<evidence type="ECO:0000256" key="1">
    <source>
        <dbReference type="ARBA" id="ARBA00003565"/>
    </source>
</evidence>
<evidence type="ECO:0000256" key="5">
    <source>
        <dbReference type="ARBA" id="ARBA00023157"/>
    </source>
</evidence>
<feature type="chain" id="PRO_5045167550" evidence="7">
    <location>
        <begin position="30"/>
        <end position="212"/>
    </location>
</feature>